<dbReference type="Proteomes" id="UP000314294">
    <property type="component" value="Unassembled WGS sequence"/>
</dbReference>
<dbReference type="InterPro" id="IPR016186">
    <property type="entry name" value="C-type_lectin-like/link_sf"/>
</dbReference>
<dbReference type="PROSITE" id="PS50041">
    <property type="entry name" value="C_TYPE_LECTIN_2"/>
    <property type="match status" value="1"/>
</dbReference>
<dbReference type="PANTHER" id="PTHR45784">
    <property type="entry name" value="C-TYPE LECTIN DOMAIN FAMILY 20 MEMBER A-RELATED"/>
    <property type="match status" value="1"/>
</dbReference>
<dbReference type="OrthoDB" id="6369810at2759"/>
<accession>A0A4Z2FZL5</accession>
<dbReference type="Pfam" id="PF00059">
    <property type="entry name" value="Lectin_C"/>
    <property type="match status" value="1"/>
</dbReference>
<evidence type="ECO:0000259" key="1">
    <source>
        <dbReference type="PROSITE" id="PS50041"/>
    </source>
</evidence>
<gene>
    <name evidence="2" type="primary">SELE_6</name>
    <name evidence="2" type="ORF">EYF80_043030</name>
</gene>
<dbReference type="InterPro" id="IPR016187">
    <property type="entry name" value="CTDL_fold"/>
</dbReference>
<dbReference type="SUPFAM" id="SSF56436">
    <property type="entry name" value="C-type lectin-like"/>
    <property type="match status" value="1"/>
</dbReference>
<evidence type="ECO:0000313" key="2">
    <source>
        <dbReference type="EMBL" id="TNN46778.1"/>
    </source>
</evidence>
<protein>
    <submittedName>
        <fullName evidence="2">E-selectin</fullName>
    </submittedName>
</protein>
<name>A0A4Z2FZL5_9TELE</name>
<dbReference type="Gene3D" id="3.10.100.10">
    <property type="entry name" value="Mannose-Binding Protein A, subunit A"/>
    <property type="match status" value="1"/>
</dbReference>
<dbReference type="GO" id="GO:0030246">
    <property type="term" value="F:carbohydrate binding"/>
    <property type="evidence" value="ECO:0007669"/>
    <property type="project" value="UniProtKB-KW"/>
</dbReference>
<proteinExistence type="predicted"/>
<comment type="caution">
    <text evidence="2">The sequence shown here is derived from an EMBL/GenBank/DDBJ whole genome shotgun (WGS) entry which is preliminary data.</text>
</comment>
<evidence type="ECO:0000313" key="3">
    <source>
        <dbReference type="Proteomes" id="UP000314294"/>
    </source>
</evidence>
<keyword evidence="2" id="KW-0430">Lectin</keyword>
<keyword evidence="3" id="KW-1185">Reference proteome</keyword>
<dbReference type="PANTHER" id="PTHR45784:SF3">
    <property type="entry name" value="C-TYPE LECTIN DOMAIN FAMILY 4 MEMBER K-LIKE-RELATED"/>
    <property type="match status" value="1"/>
</dbReference>
<organism evidence="2 3">
    <name type="scientific">Liparis tanakae</name>
    <name type="common">Tanaka's snailfish</name>
    <dbReference type="NCBI Taxonomy" id="230148"/>
    <lineage>
        <taxon>Eukaryota</taxon>
        <taxon>Metazoa</taxon>
        <taxon>Chordata</taxon>
        <taxon>Craniata</taxon>
        <taxon>Vertebrata</taxon>
        <taxon>Euteleostomi</taxon>
        <taxon>Actinopterygii</taxon>
        <taxon>Neopterygii</taxon>
        <taxon>Teleostei</taxon>
        <taxon>Neoteleostei</taxon>
        <taxon>Acanthomorphata</taxon>
        <taxon>Eupercaria</taxon>
        <taxon>Perciformes</taxon>
        <taxon>Cottioidei</taxon>
        <taxon>Cottales</taxon>
        <taxon>Liparidae</taxon>
        <taxon>Liparis</taxon>
    </lineage>
</organism>
<dbReference type="EMBL" id="SRLO01000774">
    <property type="protein sequence ID" value="TNN46778.1"/>
    <property type="molecule type" value="Genomic_DNA"/>
</dbReference>
<feature type="domain" description="C-type lectin" evidence="1">
    <location>
        <begin position="1"/>
        <end position="90"/>
    </location>
</feature>
<dbReference type="InterPro" id="IPR001304">
    <property type="entry name" value="C-type_lectin-like"/>
</dbReference>
<reference evidence="2 3" key="1">
    <citation type="submission" date="2019-03" db="EMBL/GenBank/DDBJ databases">
        <title>First draft genome of Liparis tanakae, snailfish: a comprehensive survey of snailfish specific genes.</title>
        <authorList>
            <person name="Kim W."/>
            <person name="Song I."/>
            <person name="Jeong J.-H."/>
            <person name="Kim D."/>
            <person name="Kim S."/>
            <person name="Ryu S."/>
            <person name="Song J.Y."/>
            <person name="Lee S.K."/>
        </authorList>
    </citation>
    <scope>NUCLEOTIDE SEQUENCE [LARGE SCALE GENOMIC DNA]</scope>
    <source>
        <tissue evidence="2">Muscle</tissue>
    </source>
</reference>
<dbReference type="AlphaFoldDB" id="A0A4Z2FZL5"/>
<sequence length="124" mass="14408">MADAQRHCRQKFTDLVTIGDLEEQNTVKGMWNTRTRAHIRFWIGLYMDNWKWSLSSTTFYQPGEMEYRGWAPGEPTNDDFKDLCTYMFQGDLVPYAQRVVRVMGAAALPLWTKVVVLVLVDPVD</sequence>